<evidence type="ECO:0000313" key="8">
    <source>
        <dbReference type="Proteomes" id="UP000053797"/>
    </source>
</evidence>
<dbReference type="GO" id="GO:0015940">
    <property type="term" value="P:pantothenate biosynthetic process"/>
    <property type="evidence" value="ECO:0007669"/>
    <property type="project" value="UniProtKB-UniPathway"/>
</dbReference>
<dbReference type="InterPro" id="IPR051402">
    <property type="entry name" value="KPR-Related"/>
</dbReference>
<comment type="caution">
    <text evidence="7">The sequence shown here is derived from an EMBL/GenBank/DDBJ whole genome shotgun (WGS) entry which is preliminary data.</text>
</comment>
<accession>A0A0V8GDS0</accession>
<evidence type="ECO:0000259" key="6">
    <source>
        <dbReference type="Pfam" id="PF08546"/>
    </source>
</evidence>
<evidence type="ECO:0000256" key="3">
    <source>
        <dbReference type="ARBA" id="ARBA00023002"/>
    </source>
</evidence>
<keyword evidence="4" id="KW-0566">Pantothenate biosynthesis</keyword>
<dbReference type="PANTHER" id="PTHR21708:SF26">
    <property type="entry name" value="2-DEHYDROPANTOATE 2-REDUCTASE"/>
    <property type="match status" value="1"/>
</dbReference>
<feature type="domain" description="Ketopantoate reductase C-terminal" evidence="6">
    <location>
        <begin position="179"/>
        <end position="277"/>
    </location>
</feature>
<dbReference type="OrthoDB" id="9793586at2"/>
<keyword evidence="2 4" id="KW-0521">NADP</keyword>
<sequence length="305" mass="34556">MHVLVVGAGAVGGYFGGRLAEQGEQVTFLVRPKRYEQLQKTGLQITSPHGDVMITPQLVTRDMRLNHTFDVVLLSTKAYHLDDVLQDLAPFVSSETYIIPLLNGMQHIRRLTEVFGEDRVLGGLCFIESTLDAEGRIIQTSPSHRLLFGSRTGKPTARLEEIATRFAKAKAPMAYSMHIMDDMWQKYLFISTFAGVTTLFRSAIGPVRKDPIGHQMIQDVMKEAKQAMEEQGAVFNDDVEAVLLKQMHAMEDTMKSSMLRDMEKGQPVEVKHFFSTLLETRSSRHLQLIESNLWIYQKNREMPVD</sequence>
<dbReference type="PANTHER" id="PTHR21708">
    <property type="entry name" value="PROBABLE 2-DEHYDROPANTOATE 2-REDUCTASE"/>
    <property type="match status" value="1"/>
</dbReference>
<feature type="domain" description="Ketopantoate reductase N-terminal" evidence="5">
    <location>
        <begin position="3"/>
        <end position="150"/>
    </location>
</feature>
<dbReference type="Pfam" id="PF08546">
    <property type="entry name" value="ApbA_C"/>
    <property type="match status" value="1"/>
</dbReference>
<dbReference type="NCBIfam" id="TIGR00745">
    <property type="entry name" value="apbA_panE"/>
    <property type="match status" value="1"/>
</dbReference>
<evidence type="ECO:0000256" key="4">
    <source>
        <dbReference type="RuleBase" id="RU362068"/>
    </source>
</evidence>
<dbReference type="UniPathway" id="UPA00028">
    <property type="reaction ID" value="UER00004"/>
</dbReference>
<comment type="pathway">
    <text evidence="4">Cofactor biosynthesis; (R)-pantothenate biosynthesis; (R)-pantoate from 3-methyl-2-oxobutanoate: step 2/2.</text>
</comment>
<dbReference type="InterPro" id="IPR008927">
    <property type="entry name" value="6-PGluconate_DH-like_C_sf"/>
</dbReference>
<evidence type="ECO:0000256" key="2">
    <source>
        <dbReference type="ARBA" id="ARBA00022857"/>
    </source>
</evidence>
<reference evidence="7 8" key="1">
    <citation type="journal article" date="2015" name="Int. J. Syst. Evol. Microbiol.">
        <title>Exiguobacterium enclense sp. nov., isolated from sediment.</title>
        <authorList>
            <person name="Dastager S.G."/>
            <person name="Mawlankar R."/>
            <person name="Sonalkar V.V."/>
            <person name="Thorat M.N."/>
            <person name="Mual P."/>
            <person name="Verma A."/>
            <person name="Krishnamurthi S."/>
            <person name="Tang S.K."/>
            <person name="Li W.J."/>
        </authorList>
    </citation>
    <scope>NUCLEOTIDE SEQUENCE [LARGE SCALE GENOMIC DNA]</scope>
    <source>
        <strain evidence="7 8">NIO-1109</strain>
    </source>
</reference>
<dbReference type="AlphaFoldDB" id="A0A0V8GDS0"/>
<comment type="function">
    <text evidence="4">Catalyzes the NADPH-dependent reduction of ketopantoate into pantoic acid.</text>
</comment>
<dbReference type="InterPro" id="IPR013332">
    <property type="entry name" value="KPR_N"/>
</dbReference>
<dbReference type="SUPFAM" id="SSF48179">
    <property type="entry name" value="6-phosphogluconate dehydrogenase C-terminal domain-like"/>
    <property type="match status" value="1"/>
</dbReference>
<dbReference type="SUPFAM" id="SSF51735">
    <property type="entry name" value="NAD(P)-binding Rossmann-fold domains"/>
    <property type="match status" value="1"/>
</dbReference>
<dbReference type="RefSeq" id="WP_058265627.1">
    <property type="nucleotide sequence ID" value="NZ_FMYN01000004.1"/>
</dbReference>
<comment type="catalytic activity">
    <reaction evidence="4">
        <text>(R)-pantoate + NADP(+) = 2-dehydropantoate + NADPH + H(+)</text>
        <dbReference type="Rhea" id="RHEA:16233"/>
        <dbReference type="ChEBI" id="CHEBI:11561"/>
        <dbReference type="ChEBI" id="CHEBI:15378"/>
        <dbReference type="ChEBI" id="CHEBI:15980"/>
        <dbReference type="ChEBI" id="CHEBI:57783"/>
        <dbReference type="ChEBI" id="CHEBI:58349"/>
        <dbReference type="EC" id="1.1.1.169"/>
    </reaction>
</comment>
<dbReference type="Pfam" id="PF02558">
    <property type="entry name" value="ApbA"/>
    <property type="match status" value="1"/>
</dbReference>
<dbReference type="FunFam" id="3.40.50.720:FF:000307">
    <property type="entry name" value="2-dehydropantoate 2-reductase"/>
    <property type="match status" value="1"/>
</dbReference>
<comment type="similarity">
    <text evidence="1 4">Belongs to the ketopantoate reductase family.</text>
</comment>
<dbReference type="InterPro" id="IPR013328">
    <property type="entry name" value="6PGD_dom2"/>
</dbReference>
<organism evidence="7 8">
    <name type="scientific">Exiguobacterium indicum</name>
    <dbReference type="NCBI Taxonomy" id="296995"/>
    <lineage>
        <taxon>Bacteria</taxon>
        <taxon>Bacillati</taxon>
        <taxon>Bacillota</taxon>
        <taxon>Bacilli</taxon>
        <taxon>Bacillales</taxon>
        <taxon>Bacillales Family XII. Incertae Sedis</taxon>
        <taxon>Exiguobacterium</taxon>
    </lineage>
</organism>
<dbReference type="GO" id="GO:0005737">
    <property type="term" value="C:cytoplasm"/>
    <property type="evidence" value="ECO:0007669"/>
    <property type="project" value="TreeGrafter"/>
</dbReference>
<dbReference type="InterPro" id="IPR013752">
    <property type="entry name" value="KPA_reductase"/>
</dbReference>
<dbReference type="InterPro" id="IPR003710">
    <property type="entry name" value="ApbA"/>
</dbReference>
<dbReference type="Proteomes" id="UP000053797">
    <property type="component" value="Unassembled WGS sequence"/>
</dbReference>
<dbReference type="InterPro" id="IPR036291">
    <property type="entry name" value="NAD(P)-bd_dom_sf"/>
</dbReference>
<name>A0A0V8GDS0_9BACL</name>
<proteinExistence type="inferred from homology"/>
<protein>
    <recommendedName>
        <fullName evidence="4">2-dehydropantoate 2-reductase</fullName>
        <ecNumber evidence="4">1.1.1.169</ecNumber>
    </recommendedName>
    <alternativeName>
        <fullName evidence="4">Ketopantoate reductase</fullName>
    </alternativeName>
</protein>
<dbReference type="Gene3D" id="1.10.1040.10">
    <property type="entry name" value="N-(1-d-carboxylethyl)-l-norvaline Dehydrogenase, domain 2"/>
    <property type="match status" value="1"/>
</dbReference>
<dbReference type="EMBL" id="LNQL01000004">
    <property type="protein sequence ID" value="KSU48314.1"/>
    <property type="molecule type" value="Genomic_DNA"/>
</dbReference>
<dbReference type="GO" id="GO:0008677">
    <property type="term" value="F:2-dehydropantoate 2-reductase activity"/>
    <property type="evidence" value="ECO:0007669"/>
    <property type="project" value="UniProtKB-EC"/>
</dbReference>
<dbReference type="EC" id="1.1.1.169" evidence="4"/>
<evidence type="ECO:0000259" key="5">
    <source>
        <dbReference type="Pfam" id="PF02558"/>
    </source>
</evidence>
<gene>
    <name evidence="7" type="ORF">AS033_11865</name>
</gene>
<dbReference type="Gene3D" id="3.40.50.720">
    <property type="entry name" value="NAD(P)-binding Rossmann-like Domain"/>
    <property type="match status" value="1"/>
</dbReference>
<keyword evidence="3 4" id="KW-0560">Oxidoreductase</keyword>
<evidence type="ECO:0000256" key="1">
    <source>
        <dbReference type="ARBA" id="ARBA00007870"/>
    </source>
</evidence>
<evidence type="ECO:0000313" key="7">
    <source>
        <dbReference type="EMBL" id="KSU48314.1"/>
    </source>
</evidence>